<evidence type="ECO:0000256" key="3">
    <source>
        <dbReference type="PROSITE-ProRule" id="PRU00023"/>
    </source>
</evidence>
<proteinExistence type="predicted"/>
<dbReference type="InterPro" id="IPR002110">
    <property type="entry name" value="Ankyrin_rpt"/>
</dbReference>
<dbReference type="Pfam" id="PF12796">
    <property type="entry name" value="Ank_2"/>
    <property type="match status" value="1"/>
</dbReference>
<dbReference type="PROSITE" id="PS50088">
    <property type="entry name" value="ANK_REPEAT"/>
    <property type="match status" value="1"/>
</dbReference>
<sequence>MVYRRDPRLKHKEDEQLNANVLSNSQTENQPPTLLNKLKVRTDVDLADNSSTSDVVTPSTGCSVTPTVLNAPVETDSSDITKDVPTEVLLSNACTIGDCDEVVRILSFPEPPNVSQKYLYFAAKGGYADIAGMLLRAGAELDAKSPKSGNTPLLLACERGHTMVAKLLLQWGANPNATNNKFDTPLIVAIRGGHTAVVKYLLMFGVNPIPNPIPAIRPNTRYLLPIQVARNTQNTEVQNALFAANREMDKYMLQLVKSTMTPDVTLVNPGHPPVTKMSIAPQSASFIPVQIVSNSHSMTYQQLQLTFSTPPGYSDHFSRLANEANDPAMDELILLYVACVDLEEGKIIPPRCKQSMPIYTAASFNGSYNYALCIKPTKKSKTPSGGDATSKDSYEQPGFRIFILGNRLNNGGLNSITLYPDYSPQAVEFNKAYRKFQKLLIGVYRARVKPSAFTNKLRMDNQTHLQHWN</sequence>
<gene>
    <name evidence="4" type="ORF">WMSIL1_LOCUS11905</name>
</gene>
<dbReference type="PANTHER" id="PTHR24171">
    <property type="entry name" value="ANKYRIN REPEAT DOMAIN-CONTAINING PROTEIN 39-RELATED"/>
    <property type="match status" value="1"/>
</dbReference>
<keyword evidence="5" id="KW-1185">Reference proteome</keyword>
<name>A0A564Z1N0_HYMDI</name>
<evidence type="ECO:0000256" key="1">
    <source>
        <dbReference type="ARBA" id="ARBA00022737"/>
    </source>
</evidence>
<keyword evidence="2 3" id="KW-0040">ANK repeat</keyword>
<dbReference type="AlphaFoldDB" id="A0A564Z1N0"/>
<accession>A0A564Z1N0</accession>
<feature type="repeat" description="ANK" evidence="3">
    <location>
        <begin position="148"/>
        <end position="180"/>
    </location>
</feature>
<evidence type="ECO:0000256" key="2">
    <source>
        <dbReference type="ARBA" id="ARBA00023043"/>
    </source>
</evidence>
<dbReference type="Proteomes" id="UP000321570">
    <property type="component" value="Unassembled WGS sequence"/>
</dbReference>
<dbReference type="EMBL" id="CABIJS010000555">
    <property type="protein sequence ID" value="VUZ53346.1"/>
    <property type="molecule type" value="Genomic_DNA"/>
</dbReference>
<evidence type="ECO:0000313" key="5">
    <source>
        <dbReference type="Proteomes" id="UP000321570"/>
    </source>
</evidence>
<keyword evidence="1" id="KW-0677">Repeat</keyword>
<reference evidence="4 5" key="1">
    <citation type="submission" date="2019-07" db="EMBL/GenBank/DDBJ databases">
        <authorList>
            <person name="Jastrzebski P J."/>
            <person name="Paukszto L."/>
            <person name="Jastrzebski P J."/>
        </authorList>
    </citation>
    <scope>NUCLEOTIDE SEQUENCE [LARGE SCALE GENOMIC DNA]</scope>
    <source>
        <strain evidence="4 5">WMS-il1</strain>
    </source>
</reference>
<dbReference type="SMART" id="SM00248">
    <property type="entry name" value="ANK"/>
    <property type="match status" value="3"/>
</dbReference>
<evidence type="ECO:0000313" key="4">
    <source>
        <dbReference type="EMBL" id="VUZ53346.1"/>
    </source>
</evidence>
<dbReference type="Gene3D" id="1.25.40.20">
    <property type="entry name" value="Ankyrin repeat-containing domain"/>
    <property type="match status" value="1"/>
</dbReference>
<dbReference type="InterPro" id="IPR036770">
    <property type="entry name" value="Ankyrin_rpt-contain_sf"/>
</dbReference>
<protein>
    <submittedName>
        <fullName evidence="4">Uncharacterized protein</fullName>
    </submittedName>
</protein>
<organism evidence="4 5">
    <name type="scientific">Hymenolepis diminuta</name>
    <name type="common">Rat tapeworm</name>
    <dbReference type="NCBI Taxonomy" id="6216"/>
    <lineage>
        <taxon>Eukaryota</taxon>
        <taxon>Metazoa</taxon>
        <taxon>Spiralia</taxon>
        <taxon>Lophotrochozoa</taxon>
        <taxon>Platyhelminthes</taxon>
        <taxon>Cestoda</taxon>
        <taxon>Eucestoda</taxon>
        <taxon>Cyclophyllidea</taxon>
        <taxon>Hymenolepididae</taxon>
        <taxon>Hymenolepis</taxon>
    </lineage>
</organism>
<dbReference type="SUPFAM" id="SSF48403">
    <property type="entry name" value="Ankyrin repeat"/>
    <property type="match status" value="1"/>
</dbReference>
<dbReference type="PROSITE" id="PS50297">
    <property type="entry name" value="ANK_REP_REGION"/>
    <property type="match status" value="1"/>
</dbReference>